<name>A0AAF3J861_9BILA</name>
<sequence>MMWQHFENYFAKALDDWATKSNGVSFFGIIHYINSTFPKELKGRKDAFPKELLALEDFTNTSCTSKNREQVSMDSDRVIAFVLDAANKRRMGITENSIGEWIPSISYISFSQQA</sequence>
<reference evidence="2" key="1">
    <citation type="submission" date="2024-02" db="UniProtKB">
        <authorList>
            <consortium name="WormBaseParasite"/>
        </authorList>
    </citation>
    <scope>IDENTIFICATION</scope>
</reference>
<evidence type="ECO:0000313" key="1">
    <source>
        <dbReference type="Proteomes" id="UP000887575"/>
    </source>
</evidence>
<dbReference type="AlphaFoldDB" id="A0AAF3J861"/>
<accession>A0AAF3J861</accession>
<proteinExistence type="predicted"/>
<dbReference type="Proteomes" id="UP000887575">
    <property type="component" value="Unassembled WGS sequence"/>
</dbReference>
<organism evidence="1 2">
    <name type="scientific">Mesorhabditis belari</name>
    <dbReference type="NCBI Taxonomy" id="2138241"/>
    <lineage>
        <taxon>Eukaryota</taxon>
        <taxon>Metazoa</taxon>
        <taxon>Ecdysozoa</taxon>
        <taxon>Nematoda</taxon>
        <taxon>Chromadorea</taxon>
        <taxon>Rhabditida</taxon>
        <taxon>Rhabditina</taxon>
        <taxon>Rhabditomorpha</taxon>
        <taxon>Rhabditoidea</taxon>
        <taxon>Rhabditidae</taxon>
        <taxon>Mesorhabditinae</taxon>
        <taxon>Mesorhabditis</taxon>
    </lineage>
</organism>
<evidence type="ECO:0000313" key="2">
    <source>
        <dbReference type="WBParaSite" id="MBELARI_LOCUS2454"/>
    </source>
</evidence>
<protein>
    <submittedName>
        <fullName evidence="2">Uncharacterized protein</fullName>
    </submittedName>
</protein>
<keyword evidence="1" id="KW-1185">Reference proteome</keyword>
<dbReference type="WBParaSite" id="MBELARI_LOCUS2454">
    <property type="protein sequence ID" value="MBELARI_LOCUS2454"/>
    <property type="gene ID" value="MBELARI_LOCUS2454"/>
</dbReference>